<evidence type="ECO:0000256" key="8">
    <source>
        <dbReference type="PROSITE-ProRule" id="PRU00169"/>
    </source>
</evidence>
<dbReference type="GO" id="GO:0005829">
    <property type="term" value="C:cytosol"/>
    <property type="evidence" value="ECO:0007669"/>
    <property type="project" value="TreeGrafter"/>
</dbReference>
<keyword evidence="4" id="KW-0902">Two-component regulatory system</keyword>
<dbReference type="EMBL" id="CP101527">
    <property type="protein sequence ID" value="UZW74409.1"/>
    <property type="molecule type" value="Genomic_DNA"/>
</dbReference>
<evidence type="ECO:0000256" key="7">
    <source>
        <dbReference type="ARBA" id="ARBA00023163"/>
    </source>
</evidence>
<accession>A0A9E8HHA7</accession>
<dbReference type="AlphaFoldDB" id="A0A9E8HHA7"/>
<dbReference type="CDD" id="cd17623">
    <property type="entry name" value="REC_OmpR_CpxR"/>
    <property type="match status" value="1"/>
</dbReference>
<sequence length="238" mass="26759">MTNTQQQLLLVEDDSEISELLVTLLSKEGFNISCAFDGDSGLDKALQHHFDLLILDIMLPGRDGLEVLRELRKTKNTPVLMLTARGDDIDRIVGFEMGADDYLPKPFNPRELVARIKAILRRVGLDQAEPSGKKSPTLSTGDIEIRPQSRQVFRNFEEIELTNAEYNILVELLNHQGEVIEKATLTERALGRKLTMYDRAIDMHVSNLRKKLGDTTEGQPRIKTIRGVGYLFQGVEGA</sequence>
<protein>
    <submittedName>
        <fullName evidence="12">Response regulator transcription factor</fullName>
    </submittedName>
</protein>
<dbReference type="SUPFAM" id="SSF52172">
    <property type="entry name" value="CheY-like"/>
    <property type="match status" value="1"/>
</dbReference>
<dbReference type="SMART" id="SM00448">
    <property type="entry name" value="REC"/>
    <property type="match status" value="1"/>
</dbReference>
<dbReference type="SUPFAM" id="SSF46894">
    <property type="entry name" value="C-terminal effector domain of the bipartite response regulators"/>
    <property type="match status" value="1"/>
</dbReference>
<dbReference type="FunFam" id="3.40.50.2300:FF:000001">
    <property type="entry name" value="DNA-binding response regulator PhoB"/>
    <property type="match status" value="1"/>
</dbReference>
<reference evidence="12" key="1">
    <citation type="submission" date="2022-07" db="EMBL/GenBank/DDBJ databases">
        <title>Alkalimarinus sp. nov., isolated from gut of a Alitta virens.</title>
        <authorList>
            <person name="Yang A.I."/>
            <person name="Shin N.-R."/>
        </authorList>
    </citation>
    <scope>NUCLEOTIDE SEQUENCE</scope>
    <source>
        <strain evidence="12">FA028</strain>
    </source>
</reference>
<dbReference type="Pfam" id="PF00486">
    <property type="entry name" value="Trans_reg_C"/>
    <property type="match status" value="1"/>
</dbReference>
<proteinExistence type="predicted"/>
<dbReference type="InterPro" id="IPR016032">
    <property type="entry name" value="Sig_transdc_resp-reg_C-effctor"/>
</dbReference>
<feature type="domain" description="Response regulatory" evidence="10">
    <location>
        <begin position="7"/>
        <end position="120"/>
    </location>
</feature>
<evidence type="ECO:0000256" key="4">
    <source>
        <dbReference type="ARBA" id="ARBA00023012"/>
    </source>
</evidence>
<dbReference type="PROSITE" id="PS51755">
    <property type="entry name" value="OMPR_PHOB"/>
    <property type="match status" value="1"/>
</dbReference>
<evidence type="ECO:0000256" key="1">
    <source>
        <dbReference type="ARBA" id="ARBA00004496"/>
    </source>
</evidence>
<dbReference type="RefSeq" id="WP_251812942.1">
    <property type="nucleotide sequence ID" value="NZ_CP101527.1"/>
</dbReference>
<comment type="subcellular location">
    <subcellularLocation>
        <location evidence="1">Cytoplasm</location>
    </subcellularLocation>
</comment>
<evidence type="ECO:0000259" key="11">
    <source>
        <dbReference type="PROSITE" id="PS51755"/>
    </source>
</evidence>
<feature type="DNA-binding region" description="OmpR/PhoB-type" evidence="9">
    <location>
        <begin position="135"/>
        <end position="234"/>
    </location>
</feature>
<gene>
    <name evidence="12" type="ORF">NNL22_15500</name>
</gene>
<dbReference type="PANTHER" id="PTHR48111:SF39">
    <property type="entry name" value="TRANSCRIPTIONAL REGULATORY PROTEIN CPXR"/>
    <property type="match status" value="1"/>
</dbReference>
<dbReference type="Gene3D" id="1.10.10.10">
    <property type="entry name" value="Winged helix-like DNA-binding domain superfamily/Winged helix DNA-binding domain"/>
    <property type="match status" value="1"/>
</dbReference>
<dbReference type="GO" id="GO:0000156">
    <property type="term" value="F:phosphorelay response regulator activity"/>
    <property type="evidence" value="ECO:0007669"/>
    <property type="project" value="TreeGrafter"/>
</dbReference>
<organism evidence="12 13">
    <name type="scientific">Alkalimarinus sediminis</name>
    <dbReference type="NCBI Taxonomy" id="1632866"/>
    <lineage>
        <taxon>Bacteria</taxon>
        <taxon>Pseudomonadati</taxon>
        <taxon>Pseudomonadota</taxon>
        <taxon>Gammaproteobacteria</taxon>
        <taxon>Alteromonadales</taxon>
        <taxon>Alteromonadaceae</taxon>
        <taxon>Alkalimarinus</taxon>
    </lineage>
</organism>
<dbReference type="PANTHER" id="PTHR48111">
    <property type="entry name" value="REGULATOR OF RPOS"/>
    <property type="match status" value="1"/>
</dbReference>
<dbReference type="InterPro" id="IPR036388">
    <property type="entry name" value="WH-like_DNA-bd_sf"/>
</dbReference>
<keyword evidence="3 8" id="KW-0597">Phosphoprotein</keyword>
<dbReference type="CDD" id="cd00383">
    <property type="entry name" value="trans_reg_C"/>
    <property type="match status" value="1"/>
</dbReference>
<dbReference type="Gene3D" id="3.40.50.2300">
    <property type="match status" value="1"/>
</dbReference>
<feature type="domain" description="OmpR/PhoB-type" evidence="11">
    <location>
        <begin position="135"/>
        <end position="234"/>
    </location>
</feature>
<dbReference type="GO" id="GO:0032993">
    <property type="term" value="C:protein-DNA complex"/>
    <property type="evidence" value="ECO:0007669"/>
    <property type="project" value="TreeGrafter"/>
</dbReference>
<keyword evidence="7" id="KW-0804">Transcription</keyword>
<dbReference type="Pfam" id="PF00072">
    <property type="entry name" value="Response_reg"/>
    <property type="match status" value="1"/>
</dbReference>
<dbReference type="InterPro" id="IPR058124">
    <property type="entry name" value="CpxR-like_REC"/>
</dbReference>
<feature type="modified residue" description="4-aspartylphosphate" evidence="8">
    <location>
        <position position="56"/>
    </location>
</feature>
<dbReference type="SMART" id="SM00862">
    <property type="entry name" value="Trans_reg_C"/>
    <property type="match status" value="1"/>
</dbReference>
<dbReference type="PROSITE" id="PS50110">
    <property type="entry name" value="RESPONSE_REGULATORY"/>
    <property type="match status" value="1"/>
</dbReference>
<evidence type="ECO:0000313" key="13">
    <source>
        <dbReference type="Proteomes" id="UP001164472"/>
    </source>
</evidence>
<dbReference type="GO" id="GO:0006355">
    <property type="term" value="P:regulation of DNA-templated transcription"/>
    <property type="evidence" value="ECO:0007669"/>
    <property type="project" value="InterPro"/>
</dbReference>
<evidence type="ECO:0000256" key="2">
    <source>
        <dbReference type="ARBA" id="ARBA00022490"/>
    </source>
</evidence>
<dbReference type="GO" id="GO:0000976">
    <property type="term" value="F:transcription cis-regulatory region binding"/>
    <property type="evidence" value="ECO:0007669"/>
    <property type="project" value="TreeGrafter"/>
</dbReference>
<evidence type="ECO:0000256" key="3">
    <source>
        <dbReference type="ARBA" id="ARBA00022553"/>
    </source>
</evidence>
<evidence type="ECO:0000256" key="5">
    <source>
        <dbReference type="ARBA" id="ARBA00023015"/>
    </source>
</evidence>
<name>A0A9E8HHA7_9ALTE</name>
<dbReference type="InterPro" id="IPR001867">
    <property type="entry name" value="OmpR/PhoB-type_DNA-bd"/>
</dbReference>
<dbReference type="KEGG" id="asem:NNL22_15500"/>
<keyword evidence="6 9" id="KW-0238">DNA-binding</keyword>
<keyword evidence="2" id="KW-0963">Cytoplasm</keyword>
<dbReference type="Gene3D" id="6.10.250.690">
    <property type="match status" value="1"/>
</dbReference>
<evidence type="ECO:0000256" key="6">
    <source>
        <dbReference type="ARBA" id="ARBA00023125"/>
    </source>
</evidence>
<keyword evidence="13" id="KW-1185">Reference proteome</keyword>
<dbReference type="Proteomes" id="UP001164472">
    <property type="component" value="Chromosome"/>
</dbReference>
<dbReference type="InterPro" id="IPR039420">
    <property type="entry name" value="WalR-like"/>
</dbReference>
<evidence type="ECO:0000313" key="12">
    <source>
        <dbReference type="EMBL" id="UZW74409.1"/>
    </source>
</evidence>
<evidence type="ECO:0000259" key="10">
    <source>
        <dbReference type="PROSITE" id="PS50110"/>
    </source>
</evidence>
<evidence type="ECO:0000256" key="9">
    <source>
        <dbReference type="PROSITE-ProRule" id="PRU01091"/>
    </source>
</evidence>
<dbReference type="InterPro" id="IPR011006">
    <property type="entry name" value="CheY-like_superfamily"/>
</dbReference>
<keyword evidence="5" id="KW-0805">Transcription regulation</keyword>
<dbReference type="InterPro" id="IPR001789">
    <property type="entry name" value="Sig_transdc_resp-reg_receiver"/>
</dbReference>